<dbReference type="Pfam" id="PF12836">
    <property type="entry name" value="HHH_3"/>
    <property type="match status" value="1"/>
</dbReference>
<dbReference type="InterPro" id="IPR010994">
    <property type="entry name" value="RuvA_2-like"/>
</dbReference>
<keyword evidence="4" id="KW-1185">Reference proteome</keyword>
<dbReference type="InterPro" id="IPR004509">
    <property type="entry name" value="Competence_ComEA_HhH"/>
</dbReference>
<feature type="domain" description="Helix-hairpin-helix DNA-binding motif class 1" evidence="2">
    <location>
        <begin position="204"/>
        <end position="223"/>
    </location>
</feature>
<reference evidence="3 4" key="1">
    <citation type="journal article" date="2023" name="Int. J. Syst. Evol. Microbiol.">
        <title>Ligilactobacillus ubinensis sp. nov., a novel species isolated from the wild ferment of a durian fruit (Durio zibethinus).</title>
        <authorList>
            <person name="Heng Y.C."/>
            <person name="Menon N."/>
            <person name="Chen B."/>
            <person name="Loo B.Z.L."/>
            <person name="Wong G.W.J."/>
            <person name="Lim A.C.H."/>
            <person name="Silvaraju S."/>
            <person name="Kittelmann S."/>
        </authorList>
    </citation>
    <scope>NUCLEOTIDE SEQUENCE [LARGE SCALE GENOMIC DNA]</scope>
    <source>
        <strain evidence="3 4">WILCCON 0076</strain>
    </source>
</reference>
<dbReference type="PANTHER" id="PTHR21180">
    <property type="entry name" value="ENDONUCLEASE/EXONUCLEASE/PHOSPHATASE FAMILY DOMAIN-CONTAINING PROTEIN 1"/>
    <property type="match status" value="1"/>
</dbReference>
<keyword evidence="1" id="KW-1133">Transmembrane helix</keyword>
<evidence type="ECO:0000259" key="2">
    <source>
        <dbReference type="SMART" id="SM00278"/>
    </source>
</evidence>
<dbReference type="InterPro" id="IPR019554">
    <property type="entry name" value="Soluble_ligand-bd"/>
</dbReference>
<dbReference type="GO" id="GO:0015627">
    <property type="term" value="C:type II protein secretion system complex"/>
    <property type="evidence" value="ECO:0007669"/>
    <property type="project" value="TreeGrafter"/>
</dbReference>
<dbReference type="Gene3D" id="1.10.150.280">
    <property type="entry name" value="AF1531-like domain"/>
    <property type="match status" value="1"/>
</dbReference>
<evidence type="ECO:0000313" key="4">
    <source>
        <dbReference type="Proteomes" id="UP001139006"/>
    </source>
</evidence>
<gene>
    <name evidence="3" type="ORF">LB941_03775</name>
</gene>
<dbReference type="EMBL" id="JAIULA010000005">
    <property type="protein sequence ID" value="MCP0886455.1"/>
    <property type="molecule type" value="Genomic_DNA"/>
</dbReference>
<dbReference type="SUPFAM" id="SSF47781">
    <property type="entry name" value="RuvA domain 2-like"/>
    <property type="match status" value="1"/>
</dbReference>
<sequence length="226" mass="25037">MLGEIQELWEENKLKIIAIVIFVLIGAFFVWTKCVPSKKDNFVYNNKSSVNMTLSQNSSLQSNKISGEIYVDVKGEVNRPGVYKTKAGDRLNYVIKQAGGLTKEADSNQINLAYQLTDQMLVYIPKKGEEVNIDSPVLVKNASQSYANSMNSESMNNTSTQTGDKVNLNTATKEELTQLNGIGDKKAEQIIAYRQEHGNFAAIEDLKNVSGIGDKTFEAISDRLTV</sequence>
<dbReference type="Proteomes" id="UP001139006">
    <property type="component" value="Unassembled WGS sequence"/>
</dbReference>
<dbReference type="GO" id="GO:0015628">
    <property type="term" value="P:protein secretion by the type II secretion system"/>
    <property type="evidence" value="ECO:0007669"/>
    <property type="project" value="TreeGrafter"/>
</dbReference>
<dbReference type="PANTHER" id="PTHR21180:SF32">
    <property type="entry name" value="ENDONUCLEASE_EXONUCLEASE_PHOSPHATASE FAMILY DOMAIN-CONTAINING PROTEIN 1"/>
    <property type="match status" value="1"/>
</dbReference>
<feature type="transmembrane region" description="Helical" evidence="1">
    <location>
        <begin position="12"/>
        <end position="31"/>
    </location>
</feature>
<dbReference type="Pfam" id="PF10531">
    <property type="entry name" value="SLBB"/>
    <property type="match status" value="1"/>
</dbReference>
<keyword evidence="1" id="KW-0812">Transmembrane</keyword>
<dbReference type="InterPro" id="IPR051675">
    <property type="entry name" value="Endo/Exo/Phosphatase_dom_1"/>
</dbReference>
<keyword evidence="1" id="KW-0472">Membrane</keyword>
<accession>A0A9X2JLC5</accession>
<evidence type="ECO:0000256" key="1">
    <source>
        <dbReference type="SAM" id="Phobius"/>
    </source>
</evidence>
<evidence type="ECO:0000313" key="3">
    <source>
        <dbReference type="EMBL" id="MCP0886455.1"/>
    </source>
</evidence>
<dbReference type="NCBIfam" id="TIGR00426">
    <property type="entry name" value="competence protein ComEA helix-hairpin-helix repeat region"/>
    <property type="match status" value="1"/>
</dbReference>
<dbReference type="InterPro" id="IPR003583">
    <property type="entry name" value="Hlx-hairpin-Hlx_DNA-bd_motif"/>
</dbReference>
<comment type="caution">
    <text evidence="3">The sequence shown here is derived from an EMBL/GenBank/DDBJ whole genome shotgun (WGS) entry which is preliminary data.</text>
</comment>
<name>A0A9X2JLC5_9LACO</name>
<protein>
    <submittedName>
        <fullName evidence="3">Helix-hairpin-helix domain-containing protein</fullName>
    </submittedName>
</protein>
<dbReference type="GO" id="GO:0006281">
    <property type="term" value="P:DNA repair"/>
    <property type="evidence" value="ECO:0007669"/>
    <property type="project" value="InterPro"/>
</dbReference>
<dbReference type="GO" id="GO:0003677">
    <property type="term" value="F:DNA binding"/>
    <property type="evidence" value="ECO:0007669"/>
    <property type="project" value="InterPro"/>
</dbReference>
<dbReference type="SMART" id="SM00278">
    <property type="entry name" value="HhH1"/>
    <property type="match status" value="2"/>
</dbReference>
<dbReference type="AlphaFoldDB" id="A0A9X2JLC5"/>
<proteinExistence type="predicted"/>
<dbReference type="RefSeq" id="WP_253359595.1">
    <property type="nucleotide sequence ID" value="NZ_JAIULA010000005.1"/>
</dbReference>
<organism evidence="3 4">
    <name type="scientific">Ligilactobacillus ubinensis</name>
    <dbReference type="NCBI Taxonomy" id="2876789"/>
    <lineage>
        <taxon>Bacteria</taxon>
        <taxon>Bacillati</taxon>
        <taxon>Bacillota</taxon>
        <taxon>Bacilli</taxon>
        <taxon>Lactobacillales</taxon>
        <taxon>Lactobacillaceae</taxon>
        <taxon>Ligilactobacillus</taxon>
    </lineage>
</organism>
<feature type="domain" description="Helix-hairpin-helix DNA-binding motif class 1" evidence="2">
    <location>
        <begin position="174"/>
        <end position="193"/>
    </location>
</feature>